<evidence type="ECO:0000256" key="3">
    <source>
        <dbReference type="SAM" id="Phobius"/>
    </source>
</evidence>
<dbReference type="InterPro" id="IPR050425">
    <property type="entry name" value="NAD(P)_dehydrat-like"/>
</dbReference>
<gene>
    <name evidence="5" type="ORF">ACLA_043520</name>
</gene>
<proteinExistence type="inferred from homology"/>
<feature type="transmembrane region" description="Helical" evidence="3">
    <location>
        <begin position="6"/>
        <end position="25"/>
    </location>
</feature>
<dbReference type="HOGENOM" id="CLU_007383_9_2_1"/>
<keyword evidence="6" id="KW-1185">Reference proteome</keyword>
<dbReference type="Gene3D" id="3.40.50.720">
    <property type="entry name" value="NAD(P)-binding Rossmann-like Domain"/>
    <property type="match status" value="1"/>
</dbReference>
<dbReference type="PANTHER" id="PTHR10366:SF812">
    <property type="entry name" value="VPS9 DOMAIN-CONTAINING PROTEIN"/>
    <property type="match status" value="1"/>
</dbReference>
<dbReference type="VEuPathDB" id="FungiDB:ACLA_043520"/>
<dbReference type="InterPro" id="IPR036291">
    <property type="entry name" value="NAD(P)-bd_dom_sf"/>
</dbReference>
<evidence type="ECO:0000256" key="2">
    <source>
        <dbReference type="ARBA" id="ARBA00023445"/>
    </source>
</evidence>
<dbReference type="STRING" id="344612.A1C8J6"/>
<name>A1C8J6_ASPCL</name>
<dbReference type="GO" id="GO:0016616">
    <property type="term" value="F:oxidoreductase activity, acting on the CH-OH group of donors, NAD or NADP as acceptor"/>
    <property type="evidence" value="ECO:0007669"/>
    <property type="project" value="TreeGrafter"/>
</dbReference>
<dbReference type="GeneID" id="4707349"/>
<dbReference type="Proteomes" id="UP000006701">
    <property type="component" value="Unassembled WGS sequence"/>
</dbReference>
<feature type="domain" description="NAD-dependent epimerase/dehydratase" evidence="4">
    <location>
        <begin position="7"/>
        <end position="257"/>
    </location>
</feature>
<dbReference type="PANTHER" id="PTHR10366">
    <property type="entry name" value="NAD DEPENDENT EPIMERASE/DEHYDRATASE"/>
    <property type="match status" value="1"/>
</dbReference>
<organism evidence="5 6">
    <name type="scientific">Aspergillus clavatus (strain ATCC 1007 / CBS 513.65 / DSM 816 / NCTC 3887 / NRRL 1 / QM 1276 / 107)</name>
    <dbReference type="NCBI Taxonomy" id="344612"/>
    <lineage>
        <taxon>Eukaryota</taxon>
        <taxon>Fungi</taxon>
        <taxon>Dikarya</taxon>
        <taxon>Ascomycota</taxon>
        <taxon>Pezizomycotina</taxon>
        <taxon>Eurotiomycetes</taxon>
        <taxon>Eurotiomycetidae</taxon>
        <taxon>Eurotiales</taxon>
        <taxon>Aspergillaceae</taxon>
        <taxon>Aspergillus</taxon>
        <taxon>Aspergillus subgen. Fumigati</taxon>
    </lineage>
</organism>
<dbReference type="EMBL" id="DS027046">
    <property type="protein sequence ID" value="EAW13633.1"/>
    <property type="molecule type" value="Genomic_DNA"/>
</dbReference>
<protein>
    <submittedName>
        <fullName evidence="5">Reductase, putative</fullName>
    </submittedName>
</protein>
<dbReference type="SUPFAM" id="SSF51735">
    <property type="entry name" value="NAD(P)-binding Rossmann-fold domains"/>
    <property type="match status" value="1"/>
</dbReference>
<dbReference type="InterPro" id="IPR001509">
    <property type="entry name" value="Epimerase_deHydtase"/>
</dbReference>
<dbReference type="eggNOG" id="KOG1502">
    <property type="taxonomic scope" value="Eukaryota"/>
</dbReference>
<dbReference type="Pfam" id="PF01370">
    <property type="entry name" value="Epimerase"/>
    <property type="match status" value="1"/>
</dbReference>
<keyword evidence="1" id="KW-0560">Oxidoreductase</keyword>
<accession>A1C8J6</accession>
<evidence type="ECO:0000256" key="1">
    <source>
        <dbReference type="ARBA" id="ARBA00023002"/>
    </source>
</evidence>
<dbReference type="AlphaFoldDB" id="A1C8J6"/>
<comment type="similarity">
    <text evidence="2">Belongs to the NAD(P)-dependent epimerase/dehydratase family. Dihydroflavonol-4-reductase subfamily.</text>
</comment>
<reference evidence="5 6" key="1">
    <citation type="journal article" date="2008" name="PLoS Genet.">
        <title>Genomic islands in the pathogenic filamentous fungus Aspergillus fumigatus.</title>
        <authorList>
            <person name="Fedorova N.D."/>
            <person name="Khaldi N."/>
            <person name="Joardar V.S."/>
            <person name="Maiti R."/>
            <person name="Amedeo P."/>
            <person name="Anderson M.J."/>
            <person name="Crabtree J."/>
            <person name="Silva J.C."/>
            <person name="Badger J.H."/>
            <person name="Albarraq A."/>
            <person name="Angiuoli S."/>
            <person name="Bussey H."/>
            <person name="Bowyer P."/>
            <person name="Cotty P.J."/>
            <person name="Dyer P.S."/>
            <person name="Egan A."/>
            <person name="Galens K."/>
            <person name="Fraser-Liggett C.M."/>
            <person name="Haas B.J."/>
            <person name="Inman J.M."/>
            <person name="Kent R."/>
            <person name="Lemieux S."/>
            <person name="Malavazi I."/>
            <person name="Orvis J."/>
            <person name="Roemer T."/>
            <person name="Ronning C.M."/>
            <person name="Sundaram J.P."/>
            <person name="Sutton G."/>
            <person name="Turner G."/>
            <person name="Venter J.C."/>
            <person name="White O.R."/>
            <person name="Whitty B.R."/>
            <person name="Youngman P."/>
            <person name="Wolfe K.H."/>
            <person name="Goldman G.H."/>
            <person name="Wortman J.R."/>
            <person name="Jiang B."/>
            <person name="Denning D.W."/>
            <person name="Nierman W.C."/>
        </authorList>
    </citation>
    <scope>NUCLEOTIDE SEQUENCE [LARGE SCALE GENOMIC DNA]</scope>
    <source>
        <strain evidence="6">ATCC 1007 / CBS 513.65 / DSM 816 / NCTC 3887 / NRRL 1</strain>
    </source>
</reference>
<keyword evidence="3" id="KW-1133">Transmembrane helix</keyword>
<dbReference type="OMA" id="YVIHLAH"/>
<dbReference type="RefSeq" id="XP_001275059.1">
    <property type="nucleotide sequence ID" value="XM_001275058.1"/>
</dbReference>
<keyword evidence="3" id="KW-0812">Transmembrane</keyword>
<dbReference type="KEGG" id="act:ACLA_043520"/>
<evidence type="ECO:0000259" key="4">
    <source>
        <dbReference type="Pfam" id="PF01370"/>
    </source>
</evidence>
<sequence>MTGEELVFITGASGFIGSCTALALLRAGYRLRILHRQACKIERLQALLSEYSSRVEYALALSLTDKAAYREHLDGVNYIIHLAHPLPSSTEREAYFVPAVRATTTLLEEAARVPSIKKVVITSSVAALMPLDGVPPGGIIKEDNDWDFTFDETEDFAASADPRGVPMRLYHASKLLANRTAHKFRTTAAPSYALVTLHPVFVYGHNPTQNSAEEIEASSNGLLWYTLLAGVPHRCHSQVPGVHIDDVVEAHVRALDPGVADGSRYLLSGPGRSWKEVAEVVQREYPDLGARISTDLEEGFLPMDGGRAEKELGLAWRSWEAMVRDVVEQQLGFAKS</sequence>
<keyword evidence="3" id="KW-0472">Membrane</keyword>
<dbReference type="OrthoDB" id="2735536at2759"/>
<evidence type="ECO:0000313" key="5">
    <source>
        <dbReference type="EMBL" id="EAW13633.1"/>
    </source>
</evidence>
<evidence type="ECO:0000313" key="6">
    <source>
        <dbReference type="Proteomes" id="UP000006701"/>
    </source>
</evidence>